<comment type="caution">
    <text evidence="2">Lacks conserved residue(s) required for the propagation of feature annotation.</text>
</comment>
<feature type="binding site" evidence="2">
    <location>
        <position position="196"/>
    </location>
    <ligand>
        <name>Mg(2+)</name>
        <dbReference type="ChEBI" id="CHEBI:18420"/>
        <label>5</label>
    </ligand>
</feature>
<keyword evidence="2" id="KW-0479">Metal-binding</keyword>
<reference evidence="4 5" key="1">
    <citation type="submission" date="2019-03" db="EMBL/GenBank/DDBJ databases">
        <title>Genomic Encyclopedia of Type Strains, Phase IV (KMG-IV): sequencing the most valuable type-strain genomes for metagenomic binning, comparative biology and taxonomic classification.</title>
        <authorList>
            <person name="Goeker M."/>
        </authorList>
    </citation>
    <scope>NUCLEOTIDE SEQUENCE [LARGE SCALE GENOMIC DNA]</scope>
    <source>
        <strain evidence="4 5">DSM 24984</strain>
    </source>
</reference>
<keyword evidence="2" id="KW-0808">Transferase</keyword>
<feature type="binding site" evidence="2">
    <location>
        <position position="193"/>
    </location>
    <ligand>
        <name>Mg(2+)</name>
        <dbReference type="ChEBI" id="CHEBI:18420"/>
        <label>3</label>
    </ligand>
</feature>
<evidence type="ECO:0000256" key="2">
    <source>
        <dbReference type="HAMAP-Rule" id="MF_02128"/>
    </source>
</evidence>
<keyword evidence="2 4" id="KW-0418">Kinase</keyword>
<name>A0A4R1KBH3_9BACT</name>
<comment type="miscellaneous">
    <text evidence="2">Reaction mechanism of ThiL seems to utilize a direct, inline transfer of the gamma-phosphate of ATP to TMP rather than a phosphorylated enzyme intermediate.</text>
</comment>
<dbReference type="Proteomes" id="UP000294614">
    <property type="component" value="Unassembled WGS sequence"/>
</dbReference>
<dbReference type="AlphaFoldDB" id="A0A4R1KBH3"/>
<dbReference type="InterPro" id="IPR036921">
    <property type="entry name" value="PurM-like_N_sf"/>
</dbReference>
<feature type="binding site" evidence="2">
    <location>
        <position position="38"/>
    </location>
    <ligand>
        <name>Mg(2+)</name>
        <dbReference type="ChEBI" id="CHEBI:18420"/>
        <label>1</label>
    </ligand>
</feature>
<protein>
    <recommendedName>
        <fullName evidence="2">Thiamine-monophosphate kinase</fullName>
        <shortName evidence="2">TMP kinase</shortName>
        <shortName evidence="2">Thiamine-phosphate kinase</shortName>
        <ecNumber evidence="2">2.7.4.16</ecNumber>
    </recommendedName>
</protein>
<feature type="binding site" evidence="2">
    <location>
        <position position="286"/>
    </location>
    <ligand>
        <name>substrate</name>
    </ligand>
</feature>
<feature type="binding site" evidence="2">
    <location>
        <position position="235"/>
    </location>
    <ligand>
        <name>substrate</name>
    </ligand>
</feature>
<comment type="function">
    <text evidence="2">Catalyzes the ATP-dependent phosphorylation of thiamine-monophosphate (TMP) to form thiamine-pyrophosphate (TPP), the active form of vitamin B1.</text>
</comment>
<keyword evidence="2" id="KW-0547">Nucleotide-binding</keyword>
<accession>A0A4R1KBH3</accession>
<evidence type="ECO:0000313" key="4">
    <source>
        <dbReference type="EMBL" id="TCK61804.1"/>
    </source>
</evidence>
<dbReference type="HAMAP" id="MF_02128">
    <property type="entry name" value="TMP_kinase"/>
    <property type="match status" value="1"/>
</dbReference>
<feature type="binding site" evidence="2">
    <location>
        <position position="195"/>
    </location>
    <ligand>
        <name>ATP</name>
        <dbReference type="ChEBI" id="CHEBI:30616"/>
    </ligand>
</feature>
<dbReference type="RefSeq" id="WP_132871384.1">
    <property type="nucleotide sequence ID" value="NZ_SMGG01000003.1"/>
</dbReference>
<dbReference type="InterPro" id="IPR016188">
    <property type="entry name" value="PurM-like_N"/>
</dbReference>
<feature type="binding site" evidence="2">
    <location>
        <position position="66"/>
    </location>
    <ligand>
        <name>Mg(2+)</name>
        <dbReference type="ChEBI" id="CHEBI:18420"/>
        <label>4</label>
    </ligand>
</feature>
<dbReference type="GO" id="GO:0009229">
    <property type="term" value="P:thiamine diphosphate biosynthetic process"/>
    <property type="evidence" value="ECO:0007669"/>
    <property type="project" value="UniProtKB-UniRule"/>
</dbReference>
<gene>
    <name evidence="2" type="primary">thiL</name>
    <name evidence="4" type="ORF">C8D98_0310</name>
</gene>
<dbReference type="EMBL" id="SMGG01000003">
    <property type="protein sequence ID" value="TCK61804.1"/>
    <property type="molecule type" value="Genomic_DNA"/>
</dbReference>
<dbReference type="PANTHER" id="PTHR30270:SF0">
    <property type="entry name" value="THIAMINE-MONOPHOSPHATE KINASE"/>
    <property type="match status" value="1"/>
</dbReference>
<feature type="binding site" evidence="2">
    <location>
        <position position="66"/>
    </location>
    <ligand>
        <name>Mg(2+)</name>
        <dbReference type="ChEBI" id="CHEBI:18420"/>
        <label>2</label>
    </ligand>
</feature>
<evidence type="ECO:0000313" key="5">
    <source>
        <dbReference type="Proteomes" id="UP000294614"/>
    </source>
</evidence>
<evidence type="ECO:0000256" key="1">
    <source>
        <dbReference type="ARBA" id="ARBA00022977"/>
    </source>
</evidence>
<comment type="catalytic activity">
    <reaction evidence="2">
        <text>thiamine phosphate + ATP = thiamine diphosphate + ADP</text>
        <dbReference type="Rhea" id="RHEA:15913"/>
        <dbReference type="ChEBI" id="CHEBI:30616"/>
        <dbReference type="ChEBI" id="CHEBI:37575"/>
        <dbReference type="ChEBI" id="CHEBI:58937"/>
        <dbReference type="ChEBI" id="CHEBI:456216"/>
        <dbReference type="EC" id="2.7.4.16"/>
    </reaction>
</comment>
<feature type="binding site" evidence="2">
    <location>
        <position position="38"/>
    </location>
    <ligand>
        <name>Mg(2+)</name>
        <dbReference type="ChEBI" id="CHEBI:18420"/>
        <label>2</label>
    </ligand>
</feature>
<dbReference type="NCBIfam" id="TIGR01379">
    <property type="entry name" value="thiL"/>
    <property type="match status" value="1"/>
</dbReference>
<proteinExistence type="inferred from homology"/>
<dbReference type="GO" id="GO:0000287">
    <property type="term" value="F:magnesium ion binding"/>
    <property type="evidence" value="ECO:0007669"/>
    <property type="project" value="UniProtKB-UniRule"/>
</dbReference>
<feature type="binding site" evidence="2">
    <location>
        <position position="45"/>
    </location>
    <ligand>
        <name>substrate</name>
    </ligand>
</feature>
<dbReference type="Gene3D" id="3.30.1330.10">
    <property type="entry name" value="PurM-like, N-terminal domain"/>
    <property type="match status" value="1"/>
</dbReference>
<dbReference type="GO" id="GO:0009228">
    <property type="term" value="P:thiamine biosynthetic process"/>
    <property type="evidence" value="ECO:0007669"/>
    <property type="project" value="UniProtKB-KW"/>
</dbReference>
<dbReference type="PIRSF" id="PIRSF005303">
    <property type="entry name" value="Thiam_monoph_kin"/>
    <property type="match status" value="1"/>
</dbReference>
<sequence>MKEFSLIESLTHMLDNSGIALGVGDDAALFGTTLIAKDIMAENVHFTPDAPFSHIMQKLITANVSDIAAMGGVAKYALLGIAVPEGREVSAEDIAKPFDAYGLKLIGGDTTSSAGGLFVSLTVIGERNEYVLKRSGAKAGDMLFLSRPAGRVRQLLDRELAGNTENYNHYLVRAETALGDFLGRTGIANSCIDVSDGIGRDASHIAQQSGVKIVVESAKVLCDGYSAEYALGSGEEFSLLFTVPADRVAELTAAYPAVICIGRVEEGSGVWLEKDGSLVDISNIGYEHHF</sequence>
<feature type="binding site" evidence="2">
    <location>
        <position position="109"/>
    </location>
    <ligand>
        <name>Mg(2+)</name>
        <dbReference type="ChEBI" id="CHEBI:18420"/>
        <label>1</label>
    </ligand>
</feature>
<feature type="binding site" evidence="2">
    <location>
        <position position="26"/>
    </location>
    <ligand>
        <name>Mg(2+)</name>
        <dbReference type="ChEBI" id="CHEBI:18420"/>
        <label>4</label>
    </ligand>
</feature>
<dbReference type="SUPFAM" id="SSF55326">
    <property type="entry name" value="PurM N-terminal domain-like"/>
    <property type="match status" value="1"/>
</dbReference>
<dbReference type="PANTHER" id="PTHR30270">
    <property type="entry name" value="THIAMINE-MONOPHOSPHATE KINASE"/>
    <property type="match status" value="1"/>
</dbReference>
<keyword evidence="2" id="KW-0460">Magnesium</keyword>
<dbReference type="Pfam" id="PF00586">
    <property type="entry name" value="AIRS"/>
    <property type="match status" value="1"/>
</dbReference>
<dbReference type="OrthoDB" id="9802811at2"/>
<dbReference type="InterPro" id="IPR036676">
    <property type="entry name" value="PurM-like_C_sf"/>
</dbReference>
<keyword evidence="2" id="KW-0067">ATP-binding</keyword>
<dbReference type="CDD" id="cd02194">
    <property type="entry name" value="ThiL"/>
    <property type="match status" value="1"/>
</dbReference>
<feature type="binding site" evidence="2">
    <location>
        <begin position="108"/>
        <end position="109"/>
    </location>
    <ligand>
        <name>ATP</name>
        <dbReference type="ChEBI" id="CHEBI:30616"/>
    </ligand>
</feature>
<keyword evidence="5" id="KW-1185">Reference proteome</keyword>
<dbReference type="SUPFAM" id="SSF56042">
    <property type="entry name" value="PurM C-terminal domain-like"/>
    <property type="match status" value="1"/>
</dbReference>
<feature type="binding site" evidence="2">
    <location>
        <position position="66"/>
    </location>
    <ligand>
        <name>Mg(2+)</name>
        <dbReference type="ChEBI" id="CHEBI:18420"/>
        <label>3</label>
    </ligand>
</feature>
<dbReference type="InterPro" id="IPR006283">
    <property type="entry name" value="ThiL-like"/>
</dbReference>
<feature type="binding site" evidence="2">
    <location>
        <position position="26"/>
    </location>
    <ligand>
        <name>Mg(2+)</name>
        <dbReference type="ChEBI" id="CHEBI:18420"/>
        <label>3</label>
    </ligand>
</feature>
<comment type="caution">
    <text evidence="4">The sequence shown here is derived from an EMBL/GenBank/DDBJ whole genome shotgun (WGS) entry which is preliminary data.</text>
</comment>
<feature type="binding site" evidence="2">
    <location>
        <position position="134"/>
    </location>
    <ligand>
        <name>ATP</name>
        <dbReference type="ChEBI" id="CHEBI:30616"/>
    </ligand>
</feature>
<dbReference type="EC" id="2.7.4.16" evidence="2"/>
<keyword evidence="1 2" id="KW-0784">Thiamine biosynthesis</keyword>
<comment type="similarity">
    <text evidence="2">Belongs to the thiamine-monophosphate kinase family.</text>
</comment>
<feature type="domain" description="PurM-like N-terminal" evidence="3">
    <location>
        <begin position="24"/>
        <end position="126"/>
    </location>
</feature>
<comment type="pathway">
    <text evidence="2">Cofactor biosynthesis; thiamine diphosphate biosynthesis; thiamine diphosphate from thiamine phosphate: step 1/1.</text>
</comment>
<dbReference type="UniPathway" id="UPA00060">
    <property type="reaction ID" value="UER00142"/>
</dbReference>
<organism evidence="4 5">
    <name type="scientific">Seleniivibrio woodruffii</name>
    <dbReference type="NCBI Taxonomy" id="1078050"/>
    <lineage>
        <taxon>Bacteria</taxon>
        <taxon>Pseudomonadati</taxon>
        <taxon>Deferribacterota</taxon>
        <taxon>Deferribacteres</taxon>
        <taxon>Deferribacterales</taxon>
        <taxon>Geovibrionaceae</taxon>
        <taxon>Seleniivibrio</taxon>
    </lineage>
</organism>
<evidence type="ECO:0000259" key="3">
    <source>
        <dbReference type="Pfam" id="PF00586"/>
    </source>
</evidence>
<dbReference type="Gene3D" id="3.90.650.10">
    <property type="entry name" value="PurM-like C-terminal domain"/>
    <property type="match status" value="1"/>
</dbReference>
<dbReference type="GO" id="GO:0005524">
    <property type="term" value="F:ATP binding"/>
    <property type="evidence" value="ECO:0007669"/>
    <property type="project" value="UniProtKB-UniRule"/>
</dbReference>
<dbReference type="GO" id="GO:0009030">
    <property type="term" value="F:thiamine-phosphate kinase activity"/>
    <property type="evidence" value="ECO:0007669"/>
    <property type="project" value="UniProtKB-UniRule"/>
</dbReference>